<organism evidence="1 2">
    <name type="scientific">Penicillium atrosanguineum</name>
    <dbReference type="NCBI Taxonomy" id="1132637"/>
    <lineage>
        <taxon>Eukaryota</taxon>
        <taxon>Fungi</taxon>
        <taxon>Dikarya</taxon>
        <taxon>Ascomycota</taxon>
        <taxon>Pezizomycotina</taxon>
        <taxon>Eurotiomycetes</taxon>
        <taxon>Eurotiomycetidae</taxon>
        <taxon>Eurotiales</taxon>
        <taxon>Aspergillaceae</taxon>
        <taxon>Penicillium</taxon>
    </lineage>
</organism>
<keyword evidence="2" id="KW-1185">Reference proteome</keyword>
<dbReference type="EMBL" id="JAPZBO010000004">
    <property type="protein sequence ID" value="KAJ5318299.1"/>
    <property type="molecule type" value="Genomic_DNA"/>
</dbReference>
<comment type="caution">
    <text evidence="1">The sequence shown here is derived from an EMBL/GenBank/DDBJ whole genome shotgun (WGS) entry which is preliminary data.</text>
</comment>
<reference evidence="1" key="2">
    <citation type="journal article" date="2023" name="IMA Fungus">
        <title>Comparative genomic study of the Penicillium genus elucidates a diverse pangenome and 15 lateral gene transfer events.</title>
        <authorList>
            <person name="Petersen C."/>
            <person name="Sorensen T."/>
            <person name="Nielsen M.R."/>
            <person name="Sondergaard T.E."/>
            <person name="Sorensen J.L."/>
            <person name="Fitzpatrick D.A."/>
            <person name="Frisvad J.C."/>
            <person name="Nielsen K.L."/>
        </authorList>
    </citation>
    <scope>NUCLEOTIDE SEQUENCE</scope>
    <source>
        <strain evidence="1">IBT 21472</strain>
    </source>
</reference>
<dbReference type="AlphaFoldDB" id="A0A9W9Q1F3"/>
<accession>A0A9W9Q1F3</accession>
<gene>
    <name evidence="1" type="ORF">N7476_004719</name>
</gene>
<evidence type="ECO:0000313" key="1">
    <source>
        <dbReference type="EMBL" id="KAJ5318299.1"/>
    </source>
</evidence>
<name>A0A9W9Q1F3_9EURO</name>
<proteinExistence type="predicted"/>
<reference evidence="1" key="1">
    <citation type="submission" date="2022-12" db="EMBL/GenBank/DDBJ databases">
        <authorList>
            <person name="Petersen C."/>
        </authorList>
    </citation>
    <scope>NUCLEOTIDE SEQUENCE</scope>
    <source>
        <strain evidence="1">IBT 21472</strain>
    </source>
</reference>
<evidence type="ECO:0000313" key="2">
    <source>
        <dbReference type="Proteomes" id="UP001147746"/>
    </source>
</evidence>
<sequence>MQHFAEIDCRSDFDLEEFWNDFTDAPTPPPCLASGQRFASTLPYEEPPQRAKRPPFIESIFYPSYDSECGFSWPGPDPLSSETSADEMFLYMSAFLLLDQVHWLEFRLCELNEANNLTEQFLFFVPRFETILGNISRVRGQMHNIMARHDGHFRSFGRRRFQLLIYPRQEATSAVIDNVVPALYNYSAPTDSVLDPGFFVRNIVGGFED</sequence>
<dbReference type="Proteomes" id="UP001147746">
    <property type="component" value="Unassembled WGS sequence"/>
</dbReference>
<protein>
    <submittedName>
        <fullName evidence="1">Uncharacterized protein</fullName>
    </submittedName>
</protein>